<sequence length="287" mass="32923">MLKFWRKVFFLFVATFIVAESLIGVTFYQNDSTQCGLSLYHLPTLTETKWIKLNSHYPFPCFEAMKYPNQIHITLATDSNDDVFITVILADWDSKVYKVAYLDPETNEFSKFKELSTPAGKCFHKDSQITALLNFQMKNGIGKIRISKPSGCDVKFHEEDFFGNKTNLGLFKTVPGRTTFSLDENEANNTIFQAIQYNQNMMESNGNYAFFKNLGYNISATAAEYTYSMIDLTQLAPEQNVTITSFKWRNFAYIFDEKYFGKSLSLPAPGVQDFEEEENSASNDRIL</sequence>
<proteinExistence type="predicted"/>
<organism evidence="1 2">
    <name type="scientific">Panagrolaimus sp. ES5</name>
    <dbReference type="NCBI Taxonomy" id="591445"/>
    <lineage>
        <taxon>Eukaryota</taxon>
        <taxon>Metazoa</taxon>
        <taxon>Ecdysozoa</taxon>
        <taxon>Nematoda</taxon>
        <taxon>Chromadorea</taxon>
        <taxon>Rhabditida</taxon>
        <taxon>Tylenchina</taxon>
        <taxon>Panagrolaimomorpha</taxon>
        <taxon>Panagrolaimoidea</taxon>
        <taxon>Panagrolaimidae</taxon>
        <taxon>Panagrolaimus</taxon>
    </lineage>
</organism>
<protein>
    <submittedName>
        <fullName evidence="2">Uncharacterized protein</fullName>
    </submittedName>
</protein>
<accession>A0AC34GV61</accession>
<evidence type="ECO:0000313" key="2">
    <source>
        <dbReference type="WBParaSite" id="ES5_v2.g8587.t1"/>
    </source>
</evidence>
<dbReference type="WBParaSite" id="ES5_v2.g8587.t1">
    <property type="protein sequence ID" value="ES5_v2.g8587.t1"/>
    <property type="gene ID" value="ES5_v2.g8587"/>
</dbReference>
<evidence type="ECO:0000313" key="1">
    <source>
        <dbReference type="Proteomes" id="UP000887579"/>
    </source>
</evidence>
<dbReference type="Proteomes" id="UP000887579">
    <property type="component" value="Unplaced"/>
</dbReference>
<name>A0AC34GV61_9BILA</name>
<reference evidence="2" key="1">
    <citation type="submission" date="2022-11" db="UniProtKB">
        <authorList>
            <consortium name="WormBaseParasite"/>
        </authorList>
    </citation>
    <scope>IDENTIFICATION</scope>
</reference>